<evidence type="ECO:0000259" key="1">
    <source>
        <dbReference type="PROSITE" id="PS50141"/>
    </source>
</evidence>
<dbReference type="PANTHER" id="PTHR47803">
    <property type="entry name" value="TRNA-SPECIFIC ADENOSINE DEAMINASE 1"/>
    <property type="match status" value="1"/>
</dbReference>
<comment type="caution">
    <text evidence="2">The sequence shown here is derived from an EMBL/GenBank/DDBJ whole genome shotgun (WGS) entry which is preliminary data.</text>
</comment>
<dbReference type="EMBL" id="JANBVO010000003">
    <property type="protein sequence ID" value="KAJ9155675.1"/>
    <property type="molecule type" value="Genomic_DNA"/>
</dbReference>
<dbReference type="InterPro" id="IPR042935">
    <property type="entry name" value="Tad1"/>
</dbReference>
<dbReference type="SMART" id="SM00552">
    <property type="entry name" value="ADEAMc"/>
    <property type="match status" value="1"/>
</dbReference>
<protein>
    <submittedName>
        <fullName evidence="2">Adenosine-deaminase domain-containing protein</fullName>
    </submittedName>
</protein>
<proteinExistence type="predicted"/>
<organism evidence="2 3">
    <name type="scientific">Pleurostoma richardsiae</name>
    <dbReference type="NCBI Taxonomy" id="41990"/>
    <lineage>
        <taxon>Eukaryota</taxon>
        <taxon>Fungi</taxon>
        <taxon>Dikarya</taxon>
        <taxon>Ascomycota</taxon>
        <taxon>Pezizomycotina</taxon>
        <taxon>Sordariomycetes</taxon>
        <taxon>Sordariomycetidae</taxon>
        <taxon>Calosphaeriales</taxon>
        <taxon>Pleurostomataceae</taxon>
        <taxon>Pleurostoma</taxon>
    </lineage>
</organism>
<name>A0AA38S3Q5_9PEZI</name>
<dbReference type="AlphaFoldDB" id="A0AA38S3Q5"/>
<dbReference type="PANTHER" id="PTHR47803:SF1">
    <property type="entry name" value="TRNA-SPECIFIC ADENOSINE DEAMINASE 1"/>
    <property type="match status" value="1"/>
</dbReference>
<dbReference type="Pfam" id="PF02137">
    <property type="entry name" value="A_deamin"/>
    <property type="match status" value="1"/>
</dbReference>
<dbReference type="GO" id="GO:0003723">
    <property type="term" value="F:RNA binding"/>
    <property type="evidence" value="ECO:0007669"/>
    <property type="project" value="InterPro"/>
</dbReference>
<sequence>MKTATTSRTPEADAIACLVLEQFDKLPPKRKPTVRDNGTREWVPLSGIVARGGDGSMKCLALATGMKCLPAAKIPAANGSVLHDWHAEVLAIRAFNHFVLEECKRTAVTDEPSRYLRRRSGEEISREEEAWYGQPFAWRDDVTLHMYCSEAPCGDASMELTMAAQEDASPWETPPAAADGSDAGDVSLPGRGFFSQLGIVRRKPARGDAPPTLSKSCSDKIALKQCTSLLSSLTSLLVSPEAAYIRSLVLPESQYSATGCQRAFSPDGRMGPVRGRSWPGGYSFVPFEVRTTAQEFSYSRQSLRPGEKVAASNLAVAWTAHGMEEGLINGVLQGRKQSDPRGASLTSRRAMWTKVLEVASLSGEFSSEAQTLLSSATYDDVKDGELLAGRRRVKSEARQEALNGWLRNSGDSGFSLGVQGNSKQ</sequence>
<dbReference type="InterPro" id="IPR002466">
    <property type="entry name" value="A_deamin"/>
</dbReference>
<dbReference type="GO" id="GO:0002100">
    <property type="term" value="P:tRNA wobble adenosine to inosine editing"/>
    <property type="evidence" value="ECO:0007669"/>
    <property type="project" value="InterPro"/>
</dbReference>
<evidence type="ECO:0000313" key="2">
    <source>
        <dbReference type="EMBL" id="KAJ9155675.1"/>
    </source>
</evidence>
<feature type="domain" description="A to I editase" evidence="1">
    <location>
        <begin position="61"/>
        <end position="409"/>
    </location>
</feature>
<reference evidence="2" key="1">
    <citation type="submission" date="2022-07" db="EMBL/GenBank/DDBJ databases">
        <title>Fungi with potential for degradation of polypropylene.</title>
        <authorList>
            <person name="Gostincar C."/>
        </authorList>
    </citation>
    <scope>NUCLEOTIDE SEQUENCE</scope>
    <source>
        <strain evidence="2">EXF-13308</strain>
    </source>
</reference>
<dbReference type="Proteomes" id="UP001174694">
    <property type="component" value="Unassembled WGS sequence"/>
</dbReference>
<dbReference type="PROSITE" id="PS50141">
    <property type="entry name" value="A_DEAMIN_EDITASE"/>
    <property type="match status" value="1"/>
</dbReference>
<keyword evidence="3" id="KW-1185">Reference proteome</keyword>
<dbReference type="GO" id="GO:0043829">
    <property type="term" value="F:tRNA-specific adenosine-37 deaminase activity"/>
    <property type="evidence" value="ECO:0007669"/>
    <property type="project" value="TreeGrafter"/>
</dbReference>
<accession>A0AA38S3Q5</accession>
<gene>
    <name evidence="2" type="ORF">NKR23_g1814</name>
</gene>
<evidence type="ECO:0000313" key="3">
    <source>
        <dbReference type="Proteomes" id="UP001174694"/>
    </source>
</evidence>